<name>A0A4S8L9U7_DENBC</name>
<dbReference type="AlphaFoldDB" id="A0A4S8L9U7"/>
<proteinExistence type="predicted"/>
<keyword evidence="2" id="KW-1185">Reference proteome</keyword>
<feature type="non-terminal residue" evidence="1">
    <location>
        <position position="260"/>
    </location>
</feature>
<reference evidence="1 2" key="1">
    <citation type="journal article" date="2019" name="Nat. Ecol. Evol.">
        <title>Megaphylogeny resolves global patterns of mushroom evolution.</title>
        <authorList>
            <person name="Varga T."/>
            <person name="Krizsan K."/>
            <person name="Foldi C."/>
            <person name="Dima B."/>
            <person name="Sanchez-Garcia M."/>
            <person name="Sanchez-Ramirez S."/>
            <person name="Szollosi G.J."/>
            <person name="Szarkandi J.G."/>
            <person name="Papp V."/>
            <person name="Albert L."/>
            <person name="Andreopoulos W."/>
            <person name="Angelini C."/>
            <person name="Antonin V."/>
            <person name="Barry K.W."/>
            <person name="Bougher N.L."/>
            <person name="Buchanan P."/>
            <person name="Buyck B."/>
            <person name="Bense V."/>
            <person name="Catcheside P."/>
            <person name="Chovatia M."/>
            <person name="Cooper J."/>
            <person name="Damon W."/>
            <person name="Desjardin D."/>
            <person name="Finy P."/>
            <person name="Geml J."/>
            <person name="Haridas S."/>
            <person name="Hughes K."/>
            <person name="Justo A."/>
            <person name="Karasinski D."/>
            <person name="Kautmanova I."/>
            <person name="Kiss B."/>
            <person name="Kocsube S."/>
            <person name="Kotiranta H."/>
            <person name="LaButti K.M."/>
            <person name="Lechner B.E."/>
            <person name="Liimatainen K."/>
            <person name="Lipzen A."/>
            <person name="Lukacs Z."/>
            <person name="Mihaltcheva S."/>
            <person name="Morgado L.N."/>
            <person name="Niskanen T."/>
            <person name="Noordeloos M.E."/>
            <person name="Ohm R.A."/>
            <person name="Ortiz-Santana B."/>
            <person name="Ovrebo C."/>
            <person name="Racz N."/>
            <person name="Riley R."/>
            <person name="Savchenko A."/>
            <person name="Shiryaev A."/>
            <person name="Soop K."/>
            <person name="Spirin V."/>
            <person name="Szebenyi C."/>
            <person name="Tomsovsky M."/>
            <person name="Tulloss R.E."/>
            <person name="Uehling J."/>
            <person name="Grigoriev I.V."/>
            <person name="Vagvolgyi C."/>
            <person name="Papp T."/>
            <person name="Martin F.M."/>
            <person name="Miettinen O."/>
            <person name="Hibbett D.S."/>
            <person name="Nagy L.G."/>
        </authorList>
    </citation>
    <scope>NUCLEOTIDE SEQUENCE [LARGE SCALE GENOMIC DNA]</scope>
    <source>
        <strain evidence="1 2">CBS 962.96</strain>
    </source>
</reference>
<dbReference type="OrthoDB" id="3259294at2759"/>
<gene>
    <name evidence="1" type="ORF">K435DRAFT_685255</name>
</gene>
<sequence>MTYLLRCNTDVTSLLSGTAIKAVVAYVSDYITKWSLSTHVIFDVIRTVLTRNTDLIGGSSGDQYKVRRLITQMVNLLSVRMELGAPMICMYLLDNPDHYTSHKFRPFHWQSFVTEVKKSWETEDESLNQRDHKIMLIQKNGRIFGISRVFDYVYRPMELENMTLYDWIRLCDRVKITKKSPNKSKKASCKFREVPQNSLPIPIAKKLLPENCFPFVLGHPLADSHMCKVLTEDKGVVPNFIGPGLPRRDKGDREYYCCTM</sequence>
<organism evidence="1 2">
    <name type="scientific">Dendrothele bispora (strain CBS 962.96)</name>
    <dbReference type="NCBI Taxonomy" id="1314807"/>
    <lineage>
        <taxon>Eukaryota</taxon>
        <taxon>Fungi</taxon>
        <taxon>Dikarya</taxon>
        <taxon>Basidiomycota</taxon>
        <taxon>Agaricomycotina</taxon>
        <taxon>Agaricomycetes</taxon>
        <taxon>Agaricomycetidae</taxon>
        <taxon>Agaricales</taxon>
        <taxon>Agaricales incertae sedis</taxon>
        <taxon>Dendrothele</taxon>
    </lineage>
</organism>
<accession>A0A4S8L9U7</accession>
<dbReference type="Proteomes" id="UP000297245">
    <property type="component" value="Unassembled WGS sequence"/>
</dbReference>
<evidence type="ECO:0000313" key="2">
    <source>
        <dbReference type="Proteomes" id="UP000297245"/>
    </source>
</evidence>
<protein>
    <submittedName>
        <fullName evidence="1">Uncharacterized protein</fullName>
    </submittedName>
</protein>
<dbReference type="EMBL" id="ML179540">
    <property type="protein sequence ID" value="THU85562.1"/>
    <property type="molecule type" value="Genomic_DNA"/>
</dbReference>
<evidence type="ECO:0000313" key="1">
    <source>
        <dbReference type="EMBL" id="THU85562.1"/>
    </source>
</evidence>